<evidence type="ECO:0000313" key="2">
    <source>
        <dbReference type="Proteomes" id="UP001250181"/>
    </source>
</evidence>
<accession>A0ABU3QKQ3</accession>
<name>A0ABU3QKQ3_9ACTN</name>
<dbReference type="Proteomes" id="UP001250181">
    <property type="component" value="Unassembled WGS sequence"/>
</dbReference>
<reference evidence="1 2" key="1">
    <citation type="submission" date="2023-09" db="EMBL/GenBank/DDBJ databases">
        <title>Streptomyces sp. nov.: A antagonism against Alternaria gaisen Producing Streptochlin, Isolated from Tamarix root soil.</title>
        <authorList>
            <person name="Chen Y."/>
        </authorList>
    </citation>
    <scope>NUCLEOTIDE SEQUENCE [LARGE SCALE GENOMIC DNA]</scope>
    <source>
        <strain evidence="1 2">TRM76323</strain>
    </source>
</reference>
<sequence length="81" mass="9198">MTKNEATIAQINDSLKRAGNESYVEIEDGYINIVDYYGDRHGVSGSLFKTMMQFFGYKTTKELLEADTNIRDAIVLSRKVL</sequence>
<evidence type="ECO:0008006" key="3">
    <source>
        <dbReference type="Google" id="ProtNLM"/>
    </source>
</evidence>
<organism evidence="1 2">
    <name type="scientific">Streptomyces tamarix</name>
    <dbReference type="NCBI Taxonomy" id="3078565"/>
    <lineage>
        <taxon>Bacteria</taxon>
        <taxon>Bacillati</taxon>
        <taxon>Actinomycetota</taxon>
        <taxon>Actinomycetes</taxon>
        <taxon>Kitasatosporales</taxon>
        <taxon>Streptomycetaceae</taxon>
        <taxon>Streptomyces</taxon>
    </lineage>
</organism>
<dbReference type="EMBL" id="JAWCTQ010000016">
    <property type="protein sequence ID" value="MDT9683304.1"/>
    <property type="molecule type" value="Genomic_DNA"/>
</dbReference>
<gene>
    <name evidence="1" type="ORF">RND61_14660</name>
</gene>
<keyword evidence="2" id="KW-1185">Reference proteome</keyword>
<comment type="caution">
    <text evidence="1">The sequence shown here is derived from an EMBL/GenBank/DDBJ whole genome shotgun (WGS) entry which is preliminary data.</text>
</comment>
<proteinExistence type="predicted"/>
<protein>
    <recommendedName>
        <fullName evidence="3">DUF4325 domain-containing protein</fullName>
    </recommendedName>
</protein>
<dbReference type="RefSeq" id="WP_315878378.1">
    <property type="nucleotide sequence ID" value="NZ_JAWCTQ010000016.1"/>
</dbReference>
<evidence type="ECO:0000313" key="1">
    <source>
        <dbReference type="EMBL" id="MDT9683304.1"/>
    </source>
</evidence>